<proteinExistence type="predicted"/>
<dbReference type="PATRIC" id="fig|1423744.4.peg.167"/>
<accession>A0A0R2DLD4</accession>
<reference evidence="1 2" key="1">
    <citation type="journal article" date="2015" name="Genome Announc.">
        <title>Expanding the biotechnology potential of lactobacilli through comparative genomics of 213 strains and associated genera.</title>
        <authorList>
            <person name="Sun Z."/>
            <person name="Harris H.M."/>
            <person name="McCann A."/>
            <person name="Guo C."/>
            <person name="Argimon S."/>
            <person name="Zhang W."/>
            <person name="Yang X."/>
            <person name="Jeffery I.B."/>
            <person name="Cooney J.C."/>
            <person name="Kagawa T.F."/>
            <person name="Liu W."/>
            <person name="Song Y."/>
            <person name="Salvetti E."/>
            <person name="Wrobel A."/>
            <person name="Rasinkangas P."/>
            <person name="Parkhill J."/>
            <person name="Rea M.C."/>
            <person name="O'Sullivan O."/>
            <person name="Ritari J."/>
            <person name="Douillard F.P."/>
            <person name="Paul Ross R."/>
            <person name="Yang R."/>
            <person name="Briner A.E."/>
            <person name="Felis G.E."/>
            <person name="de Vos W.M."/>
            <person name="Barrangou R."/>
            <person name="Klaenhammer T.R."/>
            <person name="Caufield P.W."/>
            <person name="Cui Y."/>
            <person name="Zhang H."/>
            <person name="O'Toole P.W."/>
        </authorList>
    </citation>
    <scope>NUCLEOTIDE SEQUENCE [LARGE SCALE GENOMIC DNA]</scope>
    <source>
        <strain evidence="1 2">DSM 23037</strain>
    </source>
</reference>
<dbReference type="Proteomes" id="UP000051378">
    <property type="component" value="Unassembled WGS sequence"/>
</dbReference>
<organism evidence="1 2">
    <name type="scientific">Holzapfeliella floricola DSM 23037 = JCM 16512</name>
    <dbReference type="NCBI Taxonomy" id="1423744"/>
    <lineage>
        <taxon>Bacteria</taxon>
        <taxon>Bacillati</taxon>
        <taxon>Bacillota</taxon>
        <taxon>Bacilli</taxon>
        <taxon>Lactobacillales</taxon>
        <taxon>Lactobacillaceae</taxon>
        <taxon>Holzapfeliella</taxon>
    </lineage>
</organism>
<gene>
    <name evidence="1" type="ORF">FC86_GL000163</name>
</gene>
<dbReference type="AlphaFoldDB" id="A0A0R2DLD4"/>
<sequence length="96" mass="11393">MRIIDFLQFIQDLATYFSLYFKSDEIILPITSIDYTKKICVFYTKEATHQPLKKSEIEKLLIHFVDKNAIIKVCDLDQNEHIIYGLRLEQNKLILV</sequence>
<evidence type="ECO:0000313" key="1">
    <source>
        <dbReference type="EMBL" id="KRN04486.1"/>
    </source>
</evidence>
<evidence type="ECO:0000313" key="2">
    <source>
        <dbReference type="Proteomes" id="UP000051378"/>
    </source>
</evidence>
<protein>
    <submittedName>
        <fullName evidence="1">Uncharacterized protein</fullName>
    </submittedName>
</protein>
<comment type="caution">
    <text evidence="1">The sequence shown here is derived from an EMBL/GenBank/DDBJ whole genome shotgun (WGS) entry which is preliminary data.</text>
</comment>
<keyword evidence="2" id="KW-1185">Reference proteome</keyword>
<dbReference type="STRING" id="1423744.FC86_GL000163"/>
<dbReference type="RefSeq" id="WP_056974347.1">
    <property type="nucleotide sequence ID" value="NZ_AYZL01000010.1"/>
</dbReference>
<dbReference type="EMBL" id="AYZL01000010">
    <property type="protein sequence ID" value="KRN04486.1"/>
    <property type="molecule type" value="Genomic_DNA"/>
</dbReference>
<name>A0A0R2DLD4_9LACO</name>